<dbReference type="Gene3D" id="2.60.40.4070">
    <property type="match status" value="1"/>
</dbReference>
<gene>
    <name evidence="2" type="ORF">ENJ10_08560</name>
</gene>
<protein>
    <submittedName>
        <fullName evidence="2">T9SS type A sorting domain-containing protein</fullName>
    </submittedName>
</protein>
<dbReference type="AlphaFoldDB" id="A0A7V1PVL8"/>
<organism evidence="2">
    <name type="scientific">Caldithrix abyssi</name>
    <dbReference type="NCBI Taxonomy" id="187145"/>
    <lineage>
        <taxon>Bacteria</taxon>
        <taxon>Pseudomonadati</taxon>
        <taxon>Calditrichota</taxon>
        <taxon>Calditrichia</taxon>
        <taxon>Calditrichales</taxon>
        <taxon>Calditrichaceae</taxon>
        <taxon>Caldithrix</taxon>
    </lineage>
</organism>
<dbReference type="InterPro" id="IPR025965">
    <property type="entry name" value="FlgD/Vpr_Ig-like"/>
</dbReference>
<dbReference type="Pfam" id="PF13860">
    <property type="entry name" value="FlgD_ig"/>
    <property type="match status" value="1"/>
</dbReference>
<name>A0A7V1PVL8_CALAY</name>
<proteinExistence type="predicted"/>
<evidence type="ECO:0000313" key="2">
    <source>
        <dbReference type="EMBL" id="HED10727.1"/>
    </source>
</evidence>
<sequence>TVSGLIPQTPELSQNFPNPFNGITRIDFAVPVEEAGQNVSLAVYDIRGRLIRYLIDSPLVEGRYFALWDGRNQQGAEVSSGMYIYLLQVGKTRLSKRLTLLK</sequence>
<reference evidence="2" key="1">
    <citation type="journal article" date="2020" name="mSystems">
        <title>Genome- and Community-Level Interaction Insights into Carbon Utilization and Element Cycling Functions of Hydrothermarchaeota in Hydrothermal Sediment.</title>
        <authorList>
            <person name="Zhou Z."/>
            <person name="Liu Y."/>
            <person name="Xu W."/>
            <person name="Pan J."/>
            <person name="Luo Z.H."/>
            <person name="Li M."/>
        </authorList>
    </citation>
    <scope>NUCLEOTIDE SEQUENCE [LARGE SCALE GENOMIC DNA]</scope>
    <source>
        <strain evidence="2">HyVt-456</strain>
    </source>
</reference>
<dbReference type="EMBL" id="DRLD01000234">
    <property type="protein sequence ID" value="HED10727.1"/>
    <property type="molecule type" value="Genomic_DNA"/>
</dbReference>
<dbReference type="NCBIfam" id="TIGR04183">
    <property type="entry name" value="Por_Secre_tail"/>
    <property type="match status" value="1"/>
</dbReference>
<dbReference type="Proteomes" id="UP000886005">
    <property type="component" value="Unassembled WGS sequence"/>
</dbReference>
<dbReference type="InterPro" id="IPR026444">
    <property type="entry name" value="Secre_tail"/>
</dbReference>
<feature type="non-terminal residue" evidence="2">
    <location>
        <position position="1"/>
    </location>
</feature>
<feature type="domain" description="FlgD/Vpr Ig-like" evidence="1">
    <location>
        <begin position="20"/>
        <end position="83"/>
    </location>
</feature>
<comment type="caution">
    <text evidence="2">The sequence shown here is derived from an EMBL/GenBank/DDBJ whole genome shotgun (WGS) entry which is preliminary data.</text>
</comment>
<accession>A0A7V1PVL8</accession>
<evidence type="ECO:0000259" key="1">
    <source>
        <dbReference type="Pfam" id="PF13860"/>
    </source>
</evidence>